<dbReference type="RefSeq" id="WP_016182619.1">
    <property type="nucleotide sequence ID" value="NZ_JXKI01000020.1"/>
</dbReference>
<dbReference type="STRING" id="1121865.OMW_00455"/>
<name>S0KHW7_9ENTE</name>
<dbReference type="Proteomes" id="UP000014113">
    <property type="component" value="Unassembled WGS sequence"/>
</dbReference>
<dbReference type="EMBL" id="ASWJ01000004">
    <property type="protein sequence ID" value="EOW84557.1"/>
    <property type="molecule type" value="Genomic_DNA"/>
</dbReference>
<dbReference type="Pfam" id="PF07261">
    <property type="entry name" value="DnaB_2"/>
    <property type="match status" value="1"/>
</dbReference>
<feature type="domain" description="Replicative helicase loading/DNA remodeling protein DnaB N-terminal winged helix" evidence="3">
    <location>
        <begin position="5"/>
        <end position="184"/>
    </location>
</feature>
<reference evidence="4 5" key="1">
    <citation type="submission" date="2013-03" db="EMBL/GenBank/DDBJ databases">
        <title>The Genome Sequence of Enterococcus columbae ATCC_51263 (PacBio/Illumina hybrid assembly).</title>
        <authorList>
            <consortium name="The Broad Institute Genomics Platform"/>
            <consortium name="The Broad Institute Genome Sequencing Center for Infectious Disease"/>
            <person name="Earl A."/>
            <person name="Russ C."/>
            <person name="Gilmore M."/>
            <person name="Surin D."/>
            <person name="Walker B."/>
            <person name="Young S."/>
            <person name="Zeng Q."/>
            <person name="Gargeya S."/>
            <person name="Fitzgerald M."/>
            <person name="Haas B."/>
            <person name="Abouelleil A."/>
            <person name="Allen A.W."/>
            <person name="Alvarado L."/>
            <person name="Arachchi H.M."/>
            <person name="Berlin A.M."/>
            <person name="Chapman S.B."/>
            <person name="Gainer-Dewar J."/>
            <person name="Goldberg J."/>
            <person name="Griggs A."/>
            <person name="Gujja S."/>
            <person name="Hansen M."/>
            <person name="Howarth C."/>
            <person name="Imamovic A."/>
            <person name="Ireland A."/>
            <person name="Larimer J."/>
            <person name="McCowan C."/>
            <person name="Murphy C."/>
            <person name="Pearson M."/>
            <person name="Poon T.W."/>
            <person name="Priest M."/>
            <person name="Roberts A."/>
            <person name="Saif S."/>
            <person name="Shea T."/>
            <person name="Sisk P."/>
            <person name="Sykes S."/>
            <person name="Wortman J."/>
            <person name="Nusbaum C."/>
            <person name="Birren B."/>
        </authorList>
    </citation>
    <scope>NUCLEOTIDE SEQUENCE [LARGE SCALE GENOMIC DNA]</scope>
    <source>
        <strain evidence="4 5">ATCC 51263</strain>
    </source>
</reference>
<sequence>MALLPNQIYSVFKASPISSFGLASLTYLYQPIIGSQAIHLYQLLLAESEEAIRQEKLHVDLCEMLDEGIQQVEAHRLQLEGIGLLNVYLKDEELEGQKYFYQLQEPLAPSDFFKDEILSFMLLSRVGERIFAQLSKRFANRQVSLAGYTEVTHSFLDVFRVENERFIQALPKLEKTKEQHQANELSTSGKSVQLDIEKALDWPFLFQLAQKQYIDKKVFTPDFCEKLALYHVMYGLDELTLVEYMRQVVQLVDGTIDEKALEQLILSNQRQQSAKPSQSNLSAEVDTDRQQALRKERLLKQGFSLQDWEIIESSELYPPMTFLESIKQAKNSYVTKDETWIIRDLLAQSPLAPAVINVLIHYALVIQNHSVLQSKFVHRIATDWSQQKIATPEQAILHVRQLVKEAKDKRQKSEQTKKTANYSKNIRQEVIPDWMKNPKVAAVDAEKSAATQKALEALRKREED</sequence>
<gene>
    <name evidence="4" type="ORF">I568_01053</name>
</gene>
<evidence type="ECO:0000313" key="4">
    <source>
        <dbReference type="EMBL" id="EOW84557.1"/>
    </source>
</evidence>
<evidence type="ECO:0000256" key="1">
    <source>
        <dbReference type="ARBA" id="ARBA00093462"/>
    </source>
</evidence>
<dbReference type="PATRIC" id="fig|1121865.3.peg.447"/>
<dbReference type="OrthoDB" id="2082007at2"/>
<comment type="caution">
    <text evidence="4">The sequence shown here is derived from an EMBL/GenBank/DDBJ whole genome shotgun (WGS) entry which is preliminary data.</text>
</comment>
<comment type="similarity">
    <text evidence="1">Belongs to the DnaB/DnaD family.</text>
</comment>
<evidence type="ECO:0000259" key="2">
    <source>
        <dbReference type="Pfam" id="PF07261"/>
    </source>
</evidence>
<protein>
    <submittedName>
        <fullName evidence="4">Uncharacterized protein</fullName>
    </submittedName>
</protein>
<keyword evidence="5" id="KW-1185">Reference proteome</keyword>
<dbReference type="eggNOG" id="COG3611">
    <property type="taxonomic scope" value="Bacteria"/>
</dbReference>
<evidence type="ECO:0000259" key="3">
    <source>
        <dbReference type="Pfam" id="PF25888"/>
    </source>
</evidence>
<proteinExistence type="inferred from homology"/>
<feature type="domain" description="DnaB/C C-terminal" evidence="2">
    <location>
        <begin position="324"/>
        <end position="398"/>
    </location>
</feature>
<dbReference type="InterPro" id="IPR058660">
    <property type="entry name" value="WHD_DnaB"/>
</dbReference>
<dbReference type="AlphaFoldDB" id="S0KHW7"/>
<evidence type="ECO:0000313" key="5">
    <source>
        <dbReference type="Proteomes" id="UP000014113"/>
    </source>
</evidence>
<accession>S0KHW7</accession>
<organism evidence="4 5">
    <name type="scientific">Enterococcus columbae DSM 7374 = ATCC 51263</name>
    <dbReference type="NCBI Taxonomy" id="1121865"/>
    <lineage>
        <taxon>Bacteria</taxon>
        <taxon>Bacillati</taxon>
        <taxon>Bacillota</taxon>
        <taxon>Bacilli</taxon>
        <taxon>Lactobacillales</taxon>
        <taxon>Enterococcaceae</taxon>
        <taxon>Enterococcus</taxon>
    </lineage>
</organism>
<dbReference type="InterPro" id="IPR006343">
    <property type="entry name" value="DnaB/C_C"/>
</dbReference>
<dbReference type="Pfam" id="PF25888">
    <property type="entry name" value="WHD_DnaB"/>
    <property type="match status" value="1"/>
</dbReference>